<dbReference type="GeneID" id="19976845"/>
<dbReference type="InParanoid" id="W2SCB4"/>
<feature type="domain" description="DUF2293" evidence="2">
    <location>
        <begin position="172"/>
        <end position="254"/>
    </location>
</feature>
<feature type="region of interest" description="Disordered" evidence="1">
    <location>
        <begin position="644"/>
        <end position="680"/>
    </location>
</feature>
<dbReference type="AlphaFoldDB" id="W2SCB4"/>
<dbReference type="PANTHER" id="PTHR38113:SF1">
    <property type="entry name" value="DUF2293 DOMAIN-CONTAINING PROTEIN"/>
    <property type="match status" value="1"/>
</dbReference>
<organism evidence="3 4">
    <name type="scientific">Cyphellophora europaea (strain CBS 101466)</name>
    <name type="common">Phialophora europaea</name>
    <dbReference type="NCBI Taxonomy" id="1220924"/>
    <lineage>
        <taxon>Eukaryota</taxon>
        <taxon>Fungi</taxon>
        <taxon>Dikarya</taxon>
        <taxon>Ascomycota</taxon>
        <taxon>Pezizomycotina</taxon>
        <taxon>Eurotiomycetes</taxon>
        <taxon>Chaetothyriomycetidae</taxon>
        <taxon>Chaetothyriales</taxon>
        <taxon>Cyphellophoraceae</taxon>
        <taxon>Cyphellophora</taxon>
    </lineage>
</organism>
<dbReference type="OrthoDB" id="5288828at2759"/>
<dbReference type="eggNOG" id="ENOG502SQ7Q">
    <property type="taxonomic scope" value="Eukaryota"/>
</dbReference>
<reference evidence="3 4" key="1">
    <citation type="submission" date="2013-03" db="EMBL/GenBank/DDBJ databases">
        <title>The Genome Sequence of Phialophora europaea CBS 101466.</title>
        <authorList>
            <consortium name="The Broad Institute Genomics Platform"/>
            <person name="Cuomo C."/>
            <person name="de Hoog S."/>
            <person name="Gorbushina A."/>
            <person name="Walker B."/>
            <person name="Young S.K."/>
            <person name="Zeng Q."/>
            <person name="Gargeya S."/>
            <person name="Fitzgerald M."/>
            <person name="Haas B."/>
            <person name="Abouelleil A."/>
            <person name="Allen A.W."/>
            <person name="Alvarado L."/>
            <person name="Arachchi H.M."/>
            <person name="Berlin A.M."/>
            <person name="Chapman S.B."/>
            <person name="Gainer-Dewar J."/>
            <person name="Goldberg J."/>
            <person name="Griggs A."/>
            <person name="Gujja S."/>
            <person name="Hansen M."/>
            <person name="Howarth C."/>
            <person name="Imamovic A."/>
            <person name="Ireland A."/>
            <person name="Larimer J."/>
            <person name="McCowan C."/>
            <person name="Murphy C."/>
            <person name="Pearson M."/>
            <person name="Poon T.W."/>
            <person name="Priest M."/>
            <person name="Roberts A."/>
            <person name="Saif S."/>
            <person name="Shea T."/>
            <person name="Sisk P."/>
            <person name="Sykes S."/>
            <person name="Wortman J."/>
            <person name="Nusbaum C."/>
            <person name="Birren B."/>
        </authorList>
    </citation>
    <scope>NUCLEOTIDE SEQUENCE [LARGE SCALE GENOMIC DNA]</scope>
    <source>
        <strain evidence="3 4">CBS 101466</strain>
    </source>
</reference>
<feature type="compositionally biased region" description="Pro residues" evidence="1">
    <location>
        <begin position="472"/>
        <end position="486"/>
    </location>
</feature>
<feature type="compositionally biased region" description="Basic and acidic residues" evidence="1">
    <location>
        <begin position="538"/>
        <end position="549"/>
    </location>
</feature>
<evidence type="ECO:0000256" key="1">
    <source>
        <dbReference type="SAM" id="MobiDB-lite"/>
    </source>
</evidence>
<evidence type="ECO:0000259" key="2">
    <source>
        <dbReference type="Pfam" id="PF10056"/>
    </source>
</evidence>
<feature type="region of interest" description="Disordered" evidence="1">
    <location>
        <begin position="1"/>
        <end position="62"/>
    </location>
</feature>
<protein>
    <recommendedName>
        <fullName evidence="2">DUF2293 domain-containing protein</fullName>
    </recommendedName>
</protein>
<dbReference type="PANTHER" id="PTHR38113">
    <property type="match status" value="1"/>
</dbReference>
<proteinExistence type="predicted"/>
<evidence type="ECO:0000313" key="3">
    <source>
        <dbReference type="EMBL" id="ETN45673.1"/>
    </source>
</evidence>
<dbReference type="InterPro" id="IPR018744">
    <property type="entry name" value="DUF2293"/>
</dbReference>
<evidence type="ECO:0000313" key="4">
    <source>
        <dbReference type="Proteomes" id="UP000030752"/>
    </source>
</evidence>
<feature type="compositionally biased region" description="Polar residues" evidence="1">
    <location>
        <begin position="43"/>
        <end position="52"/>
    </location>
</feature>
<name>W2SCB4_CYPE1</name>
<dbReference type="Proteomes" id="UP000030752">
    <property type="component" value="Unassembled WGS sequence"/>
</dbReference>
<keyword evidence="4" id="KW-1185">Reference proteome</keyword>
<feature type="compositionally biased region" description="Basic and acidic residues" evidence="1">
    <location>
        <begin position="558"/>
        <end position="567"/>
    </location>
</feature>
<dbReference type="EMBL" id="KB822712">
    <property type="protein sequence ID" value="ETN45673.1"/>
    <property type="molecule type" value="Genomic_DNA"/>
</dbReference>
<feature type="compositionally biased region" description="Basic and acidic residues" evidence="1">
    <location>
        <begin position="654"/>
        <end position="668"/>
    </location>
</feature>
<dbReference type="Pfam" id="PF10056">
    <property type="entry name" value="DUF2293"/>
    <property type="match status" value="1"/>
</dbReference>
<accession>W2SCB4</accession>
<sequence length="760" mass="85731">MARVTHQKSAKQNGASGSTRGGQIAKQRNNKKQKVVVQSSAQGQNGPSSVLSFHTEPPPGYTFIPAGNPQLTNALKEFAKKENHKIFSVSTTPHATRHELSREVHRIGFHFPTSVVAQVCNHYGIRLTRDGRLIDEDKSDNLFMKVYQKGQLVLDEKVQDQVTINTEAKETIKDLFPNIPDKDLFKIIKTAFQLGDGKVGTADEIPLHRRATLSVVAHIRHCYTEYDRLLRRMPYNNARHEVEGETLKILVEWRGDGKAAEGAINDILDDVIVISDEEASDPEPEGVQQVRHDDLRVEELDGNAYWPAQARPISPARAPLGEVHSGYRYLPQAVQPYRLSEAEIAARERNRAARWERAQQEYRLGMSQAGPSYQRVLIREPSPVRRLIPIDEPLPGRAIERDHHGSMLHRPHEVEVGFHPASVPEMLAGIHIPVAFQSDGSDLVQVLSRPESPMYPRPAGVRYERMVDDFRPPPPAFQPQSRPPTPSGGRYRRRSASPSGGDENIVPSIEGPNGGYSPSIARQNEVARARNQQVAAGYRDRREQPDRRGSPVNFNNADDTRYRRTEGELANTNPFHSTLDRPRVFRDLSPRVSEAGTRPLDPQASARRIILAADDLRYDHIRSQHPPRLNPFQDRNAQEVRRLEPLPPPAPFEILRRPNPETPPRRILEPIPADDPYSDAGPQRYREYVPAPEPYYTSAPPSTYTPAERRVVYANPPEDYVIERRHGNGMNNVMPVFPPSVPANGFARYEPLPGTNYTRR</sequence>
<dbReference type="HOGENOM" id="CLU_366805_0_0_1"/>
<dbReference type="STRING" id="1220924.W2SCB4"/>
<dbReference type="VEuPathDB" id="FungiDB:HMPREF1541_09506"/>
<feature type="region of interest" description="Disordered" evidence="1">
    <location>
        <begin position="467"/>
        <end position="582"/>
    </location>
</feature>
<dbReference type="RefSeq" id="XP_008712401.1">
    <property type="nucleotide sequence ID" value="XM_008714179.1"/>
</dbReference>
<gene>
    <name evidence="3" type="ORF">HMPREF1541_09506</name>
</gene>